<protein>
    <submittedName>
        <fullName evidence="2">Uncharacterized protein</fullName>
    </submittedName>
</protein>
<feature type="region of interest" description="Disordered" evidence="1">
    <location>
        <begin position="62"/>
        <end position="93"/>
    </location>
</feature>
<dbReference type="HOGENOM" id="CLU_2038440_0_0_1"/>
<evidence type="ECO:0000256" key="1">
    <source>
        <dbReference type="SAM" id="MobiDB-lite"/>
    </source>
</evidence>
<dbReference type="STRING" id="1095629.A0A0C9XGM1"/>
<dbReference type="EMBL" id="KN838709">
    <property type="protein sequence ID" value="KIJ96831.1"/>
    <property type="molecule type" value="Genomic_DNA"/>
</dbReference>
<evidence type="ECO:0000313" key="3">
    <source>
        <dbReference type="Proteomes" id="UP000054477"/>
    </source>
</evidence>
<sequence>MPPKASFQVKHPPRQQENVPLQPPMTTSFALPGTLAKQKLQRKLQQGSSSNGLHVRKTHLSKWDLNMPATSTQPSQSSTTFAYGMPTPQTPSSLLDIDVTMETEAHMDRGGYGAWDKPFLL</sequence>
<dbReference type="OrthoDB" id="3092394at2759"/>
<dbReference type="Proteomes" id="UP000054477">
    <property type="component" value="Unassembled WGS sequence"/>
</dbReference>
<name>A0A0C9XGM1_9AGAR</name>
<organism evidence="2 3">
    <name type="scientific">Laccaria amethystina LaAM-08-1</name>
    <dbReference type="NCBI Taxonomy" id="1095629"/>
    <lineage>
        <taxon>Eukaryota</taxon>
        <taxon>Fungi</taxon>
        <taxon>Dikarya</taxon>
        <taxon>Basidiomycota</taxon>
        <taxon>Agaricomycotina</taxon>
        <taxon>Agaricomycetes</taxon>
        <taxon>Agaricomycetidae</taxon>
        <taxon>Agaricales</taxon>
        <taxon>Agaricineae</taxon>
        <taxon>Hydnangiaceae</taxon>
        <taxon>Laccaria</taxon>
    </lineage>
</organism>
<accession>A0A0C9XGM1</accession>
<feature type="compositionally biased region" description="Polar residues" evidence="1">
    <location>
        <begin position="15"/>
        <end position="26"/>
    </location>
</feature>
<feature type="compositionally biased region" description="Low complexity" evidence="1">
    <location>
        <begin position="70"/>
        <end position="80"/>
    </location>
</feature>
<proteinExistence type="predicted"/>
<feature type="region of interest" description="Disordered" evidence="1">
    <location>
        <begin position="1"/>
        <end position="26"/>
    </location>
</feature>
<keyword evidence="3" id="KW-1185">Reference proteome</keyword>
<reference evidence="3" key="2">
    <citation type="submission" date="2015-01" db="EMBL/GenBank/DDBJ databases">
        <title>Evolutionary Origins and Diversification of the Mycorrhizal Mutualists.</title>
        <authorList>
            <consortium name="DOE Joint Genome Institute"/>
            <consortium name="Mycorrhizal Genomics Consortium"/>
            <person name="Kohler A."/>
            <person name="Kuo A."/>
            <person name="Nagy L.G."/>
            <person name="Floudas D."/>
            <person name="Copeland A."/>
            <person name="Barry K.W."/>
            <person name="Cichocki N."/>
            <person name="Veneault-Fourrey C."/>
            <person name="LaButti K."/>
            <person name="Lindquist E.A."/>
            <person name="Lipzen A."/>
            <person name="Lundell T."/>
            <person name="Morin E."/>
            <person name="Murat C."/>
            <person name="Riley R."/>
            <person name="Ohm R."/>
            <person name="Sun H."/>
            <person name="Tunlid A."/>
            <person name="Henrissat B."/>
            <person name="Grigoriev I.V."/>
            <person name="Hibbett D.S."/>
            <person name="Martin F."/>
        </authorList>
    </citation>
    <scope>NUCLEOTIDE SEQUENCE [LARGE SCALE GENOMIC DNA]</scope>
    <source>
        <strain evidence="3">LaAM-08-1</strain>
    </source>
</reference>
<evidence type="ECO:0000313" key="2">
    <source>
        <dbReference type="EMBL" id="KIJ96831.1"/>
    </source>
</evidence>
<reference evidence="2 3" key="1">
    <citation type="submission" date="2014-04" db="EMBL/GenBank/DDBJ databases">
        <authorList>
            <consortium name="DOE Joint Genome Institute"/>
            <person name="Kuo A."/>
            <person name="Kohler A."/>
            <person name="Nagy L.G."/>
            <person name="Floudas D."/>
            <person name="Copeland A."/>
            <person name="Barry K.W."/>
            <person name="Cichocki N."/>
            <person name="Veneault-Fourrey C."/>
            <person name="LaButti K."/>
            <person name="Lindquist E.A."/>
            <person name="Lipzen A."/>
            <person name="Lundell T."/>
            <person name="Morin E."/>
            <person name="Murat C."/>
            <person name="Sun H."/>
            <person name="Tunlid A."/>
            <person name="Henrissat B."/>
            <person name="Grigoriev I.V."/>
            <person name="Hibbett D.S."/>
            <person name="Martin F."/>
            <person name="Nordberg H.P."/>
            <person name="Cantor M.N."/>
            <person name="Hua S.X."/>
        </authorList>
    </citation>
    <scope>NUCLEOTIDE SEQUENCE [LARGE SCALE GENOMIC DNA]</scope>
    <source>
        <strain evidence="2 3">LaAM-08-1</strain>
    </source>
</reference>
<gene>
    <name evidence="2" type="ORF">K443DRAFT_10329</name>
</gene>
<dbReference type="AlphaFoldDB" id="A0A0C9XGM1"/>